<feature type="compositionally biased region" description="Low complexity" evidence="1">
    <location>
        <begin position="55"/>
        <end position="71"/>
    </location>
</feature>
<reference evidence="2 3" key="1">
    <citation type="submission" date="2021-01" db="EMBL/GenBank/DDBJ databases">
        <title>Roseomonas sp. nov, a bacterium isolated from an oil production mixture in Yumen Oilfield.</title>
        <authorList>
            <person name="Wu D."/>
        </authorList>
    </citation>
    <scope>NUCLEOTIDE SEQUENCE [LARGE SCALE GENOMIC DNA]</scope>
    <source>
        <strain evidence="2 3">ROY-5-3</strain>
    </source>
</reference>
<protein>
    <submittedName>
        <fullName evidence="2">Uncharacterized protein</fullName>
    </submittedName>
</protein>
<gene>
    <name evidence="2" type="ORF">JJQ90_18795</name>
</gene>
<feature type="region of interest" description="Disordered" evidence="1">
    <location>
        <begin position="17"/>
        <end position="114"/>
    </location>
</feature>
<name>A0ABS6HAR9_9PROT</name>
<dbReference type="Proteomes" id="UP000689967">
    <property type="component" value="Unassembled WGS sequence"/>
</dbReference>
<evidence type="ECO:0000313" key="3">
    <source>
        <dbReference type="Proteomes" id="UP000689967"/>
    </source>
</evidence>
<dbReference type="RefSeq" id="WP_216877773.1">
    <property type="nucleotide sequence ID" value="NZ_JAERQM010000005.1"/>
</dbReference>
<comment type="caution">
    <text evidence="2">The sequence shown here is derived from an EMBL/GenBank/DDBJ whole genome shotgun (WGS) entry which is preliminary data.</text>
</comment>
<feature type="compositionally biased region" description="Polar residues" evidence="1">
    <location>
        <begin position="17"/>
        <end position="28"/>
    </location>
</feature>
<accession>A0ABS6HAR9</accession>
<keyword evidence="3" id="KW-1185">Reference proteome</keyword>
<organism evidence="2 3">
    <name type="scientific">Falsiroseomonas oleicola</name>
    <dbReference type="NCBI Taxonomy" id="2801474"/>
    <lineage>
        <taxon>Bacteria</taxon>
        <taxon>Pseudomonadati</taxon>
        <taxon>Pseudomonadota</taxon>
        <taxon>Alphaproteobacteria</taxon>
        <taxon>Acetobacterales</taxon>
        <taxon>Roseomonadaceae</taxon>
        <taxon>Falsiroseomonas</taxon>
    </lineage>
</organism>
<sequence>MIIASSDGPQTVITIRNYTTLGEESGSTDAGKDARTTRRRRGIDANKKLGKQGESTETPASSSEESAAAEPQTRPVEVPPAPRQRPSRARQPALMLPIPGGNAAAAETPQASPDQQLRADAWAEMRAILGRLKPGMSRDRMGELVGKWVRDIGGNPVSLSHILRDAERAAADARIAGDPVAWIAAAVRNRSQSPAGVAGNGPSAVIAGDRRNVGAPDTDAIGIAILAAVPGLAGELETDRYPAELRAGGSRSGC</sequence>
<proteinExistence type="predicted"/>
<dbReference type="EMBL" id="JAERQM010000005">
    <property type="protein sequence ID" value="MBU8545778.1"/>
    <property type="molecule type" value="Genomic_DNA"/>
</dbReference>
<feature type="compositionally biased region" description="Basic and acidic residues" evidence="1">
    <location>
        <begin position="30"/>
        <end position="47"/>
    </location>
</feature>
<evidence type="ECO:0000256" key="1">
    <source>
        <dbReference type="SAM" id="MobiDB-lite"/>
    </source>
</evidence>
<evidence type="ECO:0000313" key="2">
    <source>
        <dbReference type="EMBL" id="MBU8545778.1"/>
    </source>
</evidence>